<keyword evidence="3" id="KW-1185">Reference proteome</keyword>
<protein>
    <submittedName>
        <fullName evidence="2">Transposase</fullName>
    </submittedName>
</protein>
<gene>
    <name evidence="2" type="ORF">ADIMK_2512</name>
</gene>
<proteinExistence type="predicted"/>
<dbReference type="EMBL" id="JMQN01000040">
    <property type="protein sequence ID" value="KEA62988.1"/>
    <property type="molecule type" value="Genomic_DNA"/>
</dbReference>
<name>A0A081FWT3_9GAMM</name>
<evidence type="ECO:0000313" key="3">
    <source>
        <dbReference type="Proteomes" id="UP000028252"/>
    </source>
</evidence>
<organism evidence="2 3">
    <name type="scientific">Marinobacterium lacunae</name>
    <dbReference type="NCBI Taxonomy" id="1232683"/>
    <lineage>
        <taxon>Bacteria</taxon>
        <taxon>Pseudomonadati</taxon>
        <taxon>Pseudomonadota</taxon>
        <taxon>Gammaproteobacteria</taxon>
        <taxon>Oceanospirillales</taxon>
        <taxon>Oceanospirillaceae</taxon>
        <taxon>Marinobacterium</taxon>
    </lineage>
</organism>
<reference evidence="2 3" key="1">
    <citation type="submission" date="2014-04" db="EMBL/GenBank/DDBJ databases">
        <title>Marinobacterium kochiensis sp. nov., isolated from sediment sample collected from Kochi backwaters in Kerala, India.</title>
        <authorList>
            <person name="Singh A."/>
            <person name="Pinnaka A.K."/>
        </authorList>
    </citation>
    <scope>NUCLEOTIDE SEQUENCE [LARGE SCALE GENOMIC DNA]</scope>
    <source>
        <strain evidence="2 3">AK27</strain>
    </source>
</reference>
<accession>A0A081FWT3</accession>
<dbReference type="PATRIC" id="fig|1232683.4.peg.2464"/>
<dbReference type="AlphaFoldDB" id="A0A081FWT3"/>
<dbReference type="Pfam" id="PF01609">
    <property type="entry name" value="DDE_Tnp_1"/>
    <property type="match status" value="1"/>
</dbReference>
<feature type="domain" description="Transposase IS4-like" evidence="1">
    <location>
        <begin position="23"/>
        <end position="68"/>
    </location>
</feature>
<dbReference type="eggNOG" id="COG3666">
    <property type="taxonomic scope" value="Bacteria"/>
</dbReference>
<evidence type="ECO:0000313" key="2">
    <source>
        <dbReference type="EMBL" id="KEA62988.1"/>
    </source>
</evidence>
<dbReference type="PANTHER" id="PTHR33408:SF4">
    <property type="entry name" value="TRANSPOSASE DDE DOMAIN-CONTAINING PROTEIN"/>
    <property type="match status" value="1"/>
</dbReference>
<evidence type="ECO:0000259" key="1">
    <source>
        <dbReference type="Pfam" id="PF01609"/>
    </source>
</evidence>
<dbReference type="PANTHER" id="PTHR33408">
    <property type="entry name" value="TRANSPOSASE"/>
    <property type="match status" value="1"/>
</dbReference>
<dbReference type="STRING" id="1232683.ADIMK_2512"/>
<sequence length="86" mass="10062">MRHWAHEDEMESMKRRLQAAPDTMLIRKSTVEHPFGTIKVWMGSTHFLTRRFKNVSTEMGVHVLAYNLKRMLSILGPKNLLIALKE</sequence>
<comment type="caution">
    <text evidence="2">The sequence shown here is derived from an EMBL/GenBank/DDBJ whole genome shotgun (WGS) entry which is preliminary data.</text>
</comment>
<dbReference type="Proteomes" id="UP000028252">
    <property type="component" value="Unassembled WGS sequence"/>
</dbReference>
<dbReference type="InterPro" id="IPR002559">
    <property type="entry name" value="Transposase_11"/>
</dbReference>